<dbReference type="AlphaFoldDB" id="A0A3N1GI98"/>
<comment type="caution">
    <text evidence="1">The sequence shown here is derived from an EMBL/GenBank/DDBJ whole genome shotgun (WGS) entry which is preliminary data.</text>
</comment>
<evidence type="ECO:0000313" key="2">
    <source>
        <dbReference type="Proteomes" id="UP000271683"/>
    </source>
</evidence>
<sequence length="180" mass="19536">MAASPPVPQARVLVWWSEFLPRQNGCPTMRKTLRTRTAAMLGAVTLVSSGLVGLSTAPAQAIPRTNKCGSAYAFLKSWSIDWRTRTGGYIDVYYNRTNGYNCVMSRVNDSVITGWSNDIAVGVRKSGGTWQSDGQEPGQHFTKYAGPLYVHAPNACIDIWGSFDTSGGGGYSGYDRVHCS</sequence>
<dbReference type="EMBL" id="RJKL01000001">
    <property type="protein sequence ID" value="ROP29866.1"/>
    <property type="molecule type" value="Genomic_DNA"/>
</dbReference>
<proteinExistence type="predicted"/>
<organism evidence="1 2">
    <name type="scientific">Couchioplanes caeruleus</name>
    <dbReference type="NCBI Taxonomy" id="56438"/>
    <lineage>
        <taxon>Bacteria</taxon>
        <taxon>Bacillati</taxon>
        <taxon>Actinomycetota</taxon>
        <taxon>Actinomycetes</taxon>
        <taxon>Micromonosporales</taxon>
        <taxon>Micromonosporaceae</taxon>
        <taxon>Couchioplanes</taxon>
    </lineage>
</organism>
<gene>
    <name evidence="1" type="ORF">EDD30_2687</name>
</gene>
<dbReference type="Proteomes" id="UP000271683">
    <property type="component" value="Unassembled WGS sequence"/>
</dbReference>
<reference evidence="1 2" key="1">
    <citation type="submission" date="2018-11" db="EMBL/GenBank/DDBJ databases">
        <title>Sequencing the genomes of 1000 actinobacteria strains.</title>
        <authorList>
            <person name="Klenk H.-P."/>
        </authorList>
    </citation>
    <scope>NUCLEOTIDE SEQUENCE [LARGE SCALE GENOMIC DNA]</scope>
    <source>
        <strain evidence="1 2">DSM 43634</strain>
    </source>
</reference>
<name>A0A3N1GI98_9ACTN</name>
<accession>A0A3N1GI98</accession>
<evidence type="ECO:0008006" key="3">
    <source>
        <dbReference type="Google" id="ProtNLM"/>
    </source>
</evidence>
<evidence type="ECO:0000313" key="1">
    <source>
        <dbReference type="EMBL" id="ROP29866.1"/>
    </source>
</evidence>
<protein>
    <recommendedName>
        <fullName evidence="3">Spore-associated protein A</fullName>
    </recommendedName>
</protein>